<dbReference type="InterPro" id="IPR012334">
    <property type="entry name" value="Pectin_lyas_fold"/>
</dbReference>
<gene>
    <name evidence="16" type="ORF">G2W53_036918</name>
</gene>
<dbReference type="Gene3D" id="2.160.20.10">
    <property type="entry name" value="Single-stranded right-handed beta-helix, Pectin lyase-like"/>
    <property type="match status" value="1"/>
</dbReference>
<evidence type="ECO:0000256" key="6">
    <source>
        <dbReference type="ARBA" id="ARBA00022723"/>
    </source>
</evidence>
<evidence type="ECO:0000259" key="15">
    <source>
        <dbReference type="PROSITE" id="PS51999"/>
    </source>
</evidence>
<dbReference type="PANTHER" id="PTHR31321:SF134">
    <property type="entry name" value="PECTINESTERASE"/>
    <property type="match status" value="1"/>
</dbReference>
<dbReference type="Pfam" id="PF01095">
    <property type="entry name" value="Pectinesterase"/>
    <property type="match status" value="1"/>
</dbReference>
<evidence type="ECO:0000256" key="8">
    <source>
        <dbReference type="ARBA" id="ARBA00022801"/>
    </source>
</evidence>
<evidence type="ECO:0000313" key="16">
    <source>
        <dbReference type="EMBL" id="KAF7810175.1"/>
    </source>
</evidence>
<evidence type="ECO:0000256" key="13">
    <source>
        <dbReference type="ARBA" id="ARBA00057335"/>
    </source>
</evidence>
<dbReference type="Pfam" id="PF06839">
    <property type="entry name" value="Zn_ribbon_GRF"/>
    <property type="match status" value="1"/>
</dbReference>
<dbReference type="OrthoDB" id="2019149at2759"/>
<dbReference type="EC" id="3.1.1.11" evidence="4"/>
<dbReference type="Proteomes" id="UP000634136">
    <property type="component" value="Unassembled WGS sequence"/>
</dbReference>
<dbReference type="InterPro" id="IPR011050">
    <property type="entry name" value="Pectin_lyase_fold/virulence"/>
</dbReference>
<feature type="domain" description="GRF-type" evidence="15">
    <location>
        <begin position="48"/>
        <end position="90"/>
    </location>
</feature>
<keyword evidence="5" id="KW-0964">Secreted</keyword>
<name>A0A834STR4_9FABA</name>
<dbReference type="UniPathway" id="UPA00545">
    <property type="reaction ID" value="UER00823"/>
</dbReference>
<dbReference type="PROSITE" id="PS51999">
    <property type="entry name" value="ZF_GRF"/>
    <property type="match status" value="1"/>
</dbReference>
<dbReference type="FunFam" id="2.160.20.10:FF:000013">
    <property type="entry name" value="Pectinesterase"/>
    <property type="match status" value="1"/>
</dbReference>
<dbReference type="GO" id="GO:0042545">
    <property type="term" value="P:cell wall modification"/>
    <property type="evidence" value="ECO:0007669"/>
    <property type="project" value="InterPro"/>
</dbReference>
<dbReference type="GO" id="GO:0030599">
    <property type="term" value="F:pectinesterase activity"/>
    <property type="evidence" value="ECO:0007669"/>
    <property type="project" value="UniProtKB-EC"/>
</dbReference>
<evidence type="ECO:0000256" key="9">
    <source>
        <dbReference type="ARBA" id="ARBA00022833"/>
    </source>
</evidence>
<keyword evidence="8" id="KW-0378">Hydrolase</keyword>
<reference evidence="16" key="1">
    <citation type="submission" date="2020-09" db="EMBL/GenBank/DDBJ databases">
        <title>Genome-Enabled Discovery of Anthraquinone Biosynthesis in Senna tora.</title>
        <authorList>
            <person name="Kang S.-H."/>
            <person name="Pandey R.P."/>
            <person name="Lee C.-M."/>
            <person name="Sim J.-S."/>
            <person name="Jeong J.-T."/>
            <person name="Choi B.-S."/>
            <person name="Jung M."/>
            <person name="Ginzburg D."/>
            <person name="Zhao K."/>
            <person name="Won S.Y."/>
            <person name="Oh T.-J."/>
            <person name="Yu Y."/>
            <person name="Kim N.-H."/>
            <person name="Lee O.R."/>
            <person name="Lee T.-H."/>
            <person name="Bashyal P."/>
            <person name="Kim T.-S."/>
            <person name="Lee W.-H."/>
            <person name="Kawkins C."/>
            <person name="Kim C.-K."/>
            <person name="Kim J.S."/>
            <person name="Ahn B.O."/>
            <person name="Rhee S.Y."/>
            <person name="Sohng J.K."/>
        </authorList>
    </citation>
    <scope>NUCLEOTIDE SEQUENCE</scope>
    <source>
        <tissue evidence="16">Leaf</tissue>
    </source>
</reference>
<comment type="pathway">
    <text evidence="2">Glycan metabolism; pectin degradation; 2-dehydro-3-deoxy-D-gluconate from pectin: step 1/5.</text>
</comment>
<evidence type="ECO:0000256" key="12">
    <source>
        <dbReference type="ARBA" id="ARBA00047928"/>
    </source>
</evidence>
<keyword evidence="6" id="KW-0479">Metal-binding</keyword>
<dbReference type="GO" id="GO:0045490">
    <property type="term" value="P:pectin catabolic process"/>
    <property type="evidence" value="ECO:0007669"/>
    <property type="project" value="UniProtKB-UniPathway"/>
</dbReference>
<keyword evidence="11" id="KW-0325">Glycoprotein</keyword>
<keyword evidence="10" id="KW-0063">Aspartyl esterase</keyword>
<evidence type="ECO:0000313" key="17">
    <source>
        <dbReference type="Proteomes" id="UP000634136"/>
    </source>
</evidence>
<keyword evidence="9" id="KW-0862">Zinc</keyword>
<keyword evidence="7 14" id="KW-0863">Zinc-finger</keyword>
<evidence type="ECO:0000256" key="11">
    <source>
        <dbReference type="ARBA" id="ARBA00023180"/>
    </source>
</evidence>
<keyword evidence="17" id="KW-1185">Reference proteome</keyword>
<evidence type="ECO:0000256" key="2">
    <source>
        <dbReference type="ARBA" id="ARBA00005184"/>
    </source>
</evidence>
<accession>A0A834STR4</accession>
<dbReference type="SUPFAM" id="SSF51126">
    <property type="entry name" value="Pectin lyase-like"/>
    <property type="match status" value="1"/>
</dbReference>
<dbReference type="InterPro" id="IPR010666">
    <property type="entry name" value="Znf_GRF"/>
</dbReference>
<organism evidence="16 17">
    <name type="scientific">Senna tora</name>
    <dbReference type="NCBI Taxonomy" id="362788"/>
    <lineage>
        <taxon>Eukaryota</taxon>
        <taxon>Viridiplantae</taxon>
        <taxon>Streptophyta</taxon>
        <taxon>Embryophyta</taxon>
        <taxon>Tracheophyta</taxon>
        <taxon>Spermatophyta</taxon>
        <taxon>Magnoliopsida</taxon>
        <taxon>eudicotyledons</taxon>
        <taxon>Gunneridae</taxon>
        <taxon>Pentapetalae</taxon>
        <taxon>rosids</taxon>
        <taxon>fabids</taxon>
        <taxon>Fabales</taxon>
        <taxon>Fabaceae</taxon>
        <taxon>Caesalpinioideae</taxon>
        <taxon>Cassia clade</taxon>
        <taxon>Senna</taxon>
    </lineage>
</organism>
<evidence type="ECO:0000256" key="7">
    <source>
        <dbReference type="ARBA" id="ARBA00022771"/>
    </source>
</evidence>
<evidence type="ECO:0000256" key="14">
    <source>
        <dbReference type="PROSITE-ProRule" id="PRU01343"/>
    </source>
</evidence>
<dbReference type="EMBL" id="JAAIUW010000011">
    <property type="protein sequence ID" value="KAF7810175.1"/>
    <property type="molecule type" value="Genomic_DNA"/>
</dbReference>
<comment type="caution">
    <text evidence="16">The sequence shown here is derived from an EMBL/GenBank/DDBJ whole genome shotgun (WGS) entry which is preliminary data.</text>
</comment>
<comment type="catalytic activity">
    <reaction evidence="12">
        <text>[(1-&gt;4)-alpha-D-galacturonosyl methyl ester](n) + n H2O = [(1-&gt;4)-alpha-D-galacturonosyl](n) + n methanol + n H(+)</text>
        <dbReference type="Rhea" id="RHEA:22380"/>
        <dbReference type="Rhea" id="RHEA-COMP:14570"/>
        <dbReference type="Rhea" id="RHEA-COMP:14573"/>
        <dbReference type="ChEBI" id="CHEBI:15377"/>
        <dbReference type="ChEBI" id="CHEBI:15378"/>
        <dbReference type="ChEBI" id="CHEBI:17790"/>
        <dbReference type="ChEBI" id="CHEBI:140522"/>
        <dbReference type="ChEBI" id="CHEBI:140523"/>
        <dbReference type="EC" id="3.1.1.11"/>
    </reaction>
</comment>
<sequence length="468" mass="51906">MNKEEEPSKVALAAKWKYCIEGKKERCRVLAMSDSHSSVGSVRRGRHCFCGEIAIILTSRTRENPSRRFWRCKNFKSAYDCDFFDWIDLPSMDAKDITIRRLIVKISTLNGGVVPCAGAVLAAKDLTRVVLYFIGDENAFGAEEGEAVEILHFGVGNASDCMRPPKVKTITVSQSGKAQFKTIQSAIDAIPLQNSQWTQILISSGIYREMVRIQLKNCIYLKGAGSNSTVLEWNGHSGYLKSPTMHIRGSNIVAEGITFMNTYNDPVDEFHFLPAEAIRIGGDKCAFFDCAFLGVQDTLFDHHGRHYFKKCYIQGGVDFIYGDGQSIYEECTIKFSMGREGPPERGGCITANRRRSDQDSTAFVFKNCTITGNGKGLASLGRAYGDHSRVIIANSFLGDVVAPAGWVAWTGAGHEGNLTYVEEGCKGPGADKSKRVPWMKHMSTRELQQFIDIAFINQGGWIEKLPTH</sequence>
<dbReference type="GO" id="GO:0008270">
    <property type="term" value="F:zinc ion binding"/>
    <property type="evidence" value="ECO:0007669"/>
    <property type="project" value="UniProtKB-KW"/>
</dbReference>
<proteinExistence type="inferred from homology"/>
<keyword evidence="5" id="KW-0134">Cell wall</keyword>
<comment type="function">
    <text evidence="13">Acts in the modification of cell walls via demethylesterification of cell wall pectin.</text>
</comment>
<dbReference type="PANTHER" id="PTHR31321">
    <property type="entry name" value="ACYL-COA THIOESTER HYDROLASE YBHC-RELATED"/>
    <property type="match status" value="1"/>
</dbReference>
<evidence type="ECO:0000256" key="5">
    <source>
        <dbReference type="ARBA" id="ARBA00022512"/>
    </source>
</evidence>
<evidence type="ECO:0000256" key="3">
    <source>
        <dbReference type="ARBA" id="ARBA00008891"/>
    </source>
</evidence>
<evidence type="ECO:0000256" key="1">
    <source>
        <dbReference type="ARBA" id="ARBA00004191"/>
    </source>
</evidence>
<evidence type="ECO:0000256" key="10">
    <source>
        <dbReference type="ARBA" id="ARBA00023085"/>
    </source>
</evidence>
<dbReference type="AlphaFoldDB" id="A0A834STR4"/>
<dbReference type="InterPro" id="IPR000070">
    <property type="entry name" value="Pectinesterase_cat"/>
</dbReference>
<protein>
    <recommendedName>
        <fullName evidence="4">pectinesterase</fullName>
        <ecNumber evidence="4">3.1.1.11</ecNumber>
    </recommendedName>
</protein>
<comment type="subcellular location">
    <subcellularLocation>
        <location evidence="1">Secreted</location>
        <location evidence="1">Cell wall</location>
    </subcellularLocation>
</comment>
<comment type="similarity">
    <text evidence="3">Belongs to the pectinesterase family.</text>
</comment>
<evidence type="ECO:0000256" key="4">
    <source>
        <dbReference type="ARBA" id="ARBA00013229"/>
    </source>
</evidence>